<gene>
    <name evidence="3" type="ORF">POBO1169_LOCUS648</name>
</gene>
<dbReference type="GO" id="GO:0005783">
    <property type="term" value="C:endoplasmic reticulum"/>
    <property type="evidence" value="ECO:0007669"/>
    <property type="project" value="TreeGrafter"/>
</dbReference>
<reference evidence="3" key="1">
    <citation type="submission" date="2021-01" db="EMBL/GenBank/DDBJ databases">
        <authorList>
            <person name="Corre E."/>
            <person name="Pelletier E."/>
            <person name="Niang G."/>
            <person name="Scheremetjew M."/>
            <person name="Finn R."/>
            <person name="Kale V."/>
            <person name="Holt S."/>
            <person name="Cochrane G."/>
            <person name="Meng A."/>
            <person name="Brown T."/>
            <person name="Cohen L."/>
        </authorList>
    </citation>
    <scope>NUCLEOTIDE SEQUENCE</scope>
    <source>
        <strain evidence="3">CCMP722</strain>
    </source>
</reference>
<dbReference type="PANTHER" id="PTHR10984">
    <property type="entry name" value="ENDOPLASMIC RETICULUM-GOLGI INTERMEDIATE COMPARTMENT PROTEIN"/>
    <property type="match status" value="1"/>
</dbReference>
<sequence>MNSEHIAQCKNDDYLGKIKEQEGEACNVYGYLEVNKVAGNFHFAPGKSFQQGHMHVHDLMPFDNVAFNVSHTINKLSFGADFPGVVNPMDGIDRYMEADTGMYQYFIKVVPTTYQTSRGNVIETNQFSVTEHFKSADGQGKLPGVFFFYDLSPIKVTFREERSSFLKFITSLCAIIGGVFTVSGIFDSFVYHGQKAIKKKLELGKQT</sequence>
<proteinExistence type="predicted"/>
<evidence type="ECO:0000256" key="1">
    <source>
        <dbReference type="SAM" id="Phobius"/>
    </source>
</evidence>
<keyword evidence="1" id="KW-1133">Transmembrane helix</keyword>
<dbReference type="PANTHER" id="PTHR10984:SF82">
    <property type="entry name" value="ENDOPLASMIC RETICULUM VESICLE TRANSPORTER PROTEIN"/>
    <property type="match status" value="1"/>
</dbReference>
<dbReference type="InterPro" id="IPR012936">
    <property type="entry name" value="Erv_C"/>
</dbReference>
<dbReference type="GO" id="GO:0030134">
    <property type="term" value="C:COPII-coated ER to Golgi transport vesicle"/>
    <property type="evidence" value="ECO:0007669"/>
    <property type="project" value="TreeGrafter"/>
</dbReference>
<evidence type="ECO:0000259" key="2">
    <source>
        <dbReference type="Pfam" id="PF07970"/>
    </source>
</evidence>
<organism evidence="3">
    <name type="scientific">Pyramimonas obovata</name>
    <dbReference type="NCBI Taxonomy" id="1411642"/>
    <lineage>
        <taxon>Eukaryota</taxon>
        <taxon>Viridiplantae</taxon>
        <taxon>Chlorophyta</taxon>
        <taxon>Pyramimonadophyceae</taxon>
        <taxon>Pyramimonadales</taxon>
        <taxon>Pyramimonadaceae</taxon>
        <taxon>Pyramimonas</taxon>
        <taxon>Pyramimonas incertae sedis</taxon>
    </lineage>
</organism>
<dbReference type="AlphaFoldDB" id="A0A7S0QML6"/>
<evidence type="ECO:0000313" key="3">
    <source>
        <dbReference type="EMBL" id="CAD8648608.1"/>
    </source>
</evidence>
<feature type="transmembrane region" description="Helical" evidence="1">
    <location>
        <begin position="168"/>
        <end position="191"/>
    </location>
</feature>
<dbReference type="Pfam" id="PF07970">
    <property type="entry name" value="COPIIcoated_ERV"/>
    <property type="match status" value="1"/>
</dbReference>
<keyword evidence="1" id="KW-0472">Membrane</keyword>
<accession>A0A7S0QML6</accession>
<keyword evidence="1" id="KW-0812">Transmembrane</keyword>
<dbReference type="EMBL" id="HBFA01001353">
    <property type="protein sequence ID" value="CAD8648608.1"/>
    <property type="molecule type" value="Transcribed_RNA"/>
</dbReference>
<protein>
    <recommendedName>
        <fullName evidence="2">Endoplasmic reticulum vesicle transporter C-terminal domain-containing protein</fullName>
    </recommendedName>
</protein>
<dbReference type="InterPro" id="IPR045888">
    <property type="entry name" value="Erv"/>
</dbReference>
<feature type="domain" description="Endoplasmic reticulum vesicle transporter C-terminal" evidence="2">
    <location>
        <begin position="2"/>
        <end position="187"/>
    </location>
</feature>
<name>A0A7S0QML6_9CHLO</name>